<keyword evidence="1" id="KW-1133">Transmembrane helix</keyword>
<sequence>MQNLTYIYKKRLRNVSFTAQIQYFLKQLFNIILYLNIYTLGMVSAFGQQLQLEIKAEKPISETLKDSLLPNPIFKDYLGLKNEADSLVFTLQRMGHIDSRKESLFKSNDSVYTATYFLGPKYKQIKVFYPDSSFSKKQLRQISQDVTDDYFILNFETAEQSLQQLNNLQTESGNTFARLKLTEIETKGDELSAILNTKGKSYRTLDSIVVSGYEKFPRSFLKYYAGVRTGKVFSREKLLKQNTVIDNLGFANTLKAPEVLFRKETTTAYFYIEKQNNNLFDGILGFATDEETQKLQLNGYLNLELNNNLNFGEQLIINYKADGNEQQNFRAKVAMPYLLKSPFGAGLELNIFKRDSTFVTTQQQAELSYQINPISSTFIGYKGYESSNLLDEAVAGVSVEDYNSSFFVAGGQVIIPQASKLFPRKTLLRIDSEFGKRESKGIEEDQVRLSALANHIFNLGGSNSIFLQNTTSVLFSETYFTNELYRFGGITSIRGFNENSIDASLFSVLNTEYRYILNPGLYVHSIIDLGYFENEPNDLKQKLYSFGFGIGLQTKAGVMRFSVANGTSENQTFRFSNTKIHLNITSQF</sequence>
<organism evidence="2 3">
    <name type="scientific">Marinirhabdus gelatinilytica</name>
    <dbReference type="NCBI Taxonomy" id="1703343"/>
    <lineage>
        <taxon>Bacteria</taxon>
        <taxon>Pseudomonadati</taxon>
        <taxon>Bacteroidota</taxon>
        <taxon>Flavobacteriia</taxon>
        <taxon>Flavobacteriales</taxon>
        <taxon>Flavobacteriaceae</taxon>
    </lineage>
</organism>
<evidence type="ECO:0000256" key="1">
    <source>
        <dbReference type="SAM" id="Phobius"/>
    </source>
</evidence>
<keyword evidence="1" id="KW-0472">Membrane</keyword>
<protein>
    <recommendedName>
        <fullName evidence="4">Outer membrane protein assembly factor BamA</fullName>
    </recommendedName>
</protein>
<name>A0A370QLL8_9FLAO</name>
<keyword evidence="1" id="KW-0812">Transmembrane</keyword>
<reference evidence="2 3" key="1">
    <citation type="submission" date="2018-07" db="EMBL/GenBank/DDBJ databases">
        <title>Genomic Encyclopedia of Type Strains, Phase IV (KMG-IV): sequencing the most valuable type-strain genomes for metagenomic binning, comparative biology and taxonomic classification.</title>
        <authorList>
            <person name="Goeker M."/>
        </authorList>
    </citation>
    <scope>NUCLEOTIDE SEQUENCE [LARGE SCALE GENOMIC DNA]</scope>
    <source>
        <strain evidence="2 3">DSM 101478</strain>
    </source>
</reference>
<gene>
    <name evidence="2" type="ORF">C8D94_1011154</name>
</gene>
<feature type="transmembrane region" description="Helical" evidence="1">
    <location>
        <begin position="28"/>
        <end position="47"/>
    </location>
</feature>
<dbReference type="Proteomes" id="UP000255317">
    <property type="component" value="Unassembled WGS sequence"/>
</dbReference>
<proteinExistence type="predicted"/>
<accession>A0A370QLL8</accession>
<evidence type="ECO:0008006" key="4">
    <source>
        <dbReference type="Google" id="ProtNLM"/>
    </source>
</evidence>
<dbReference type="Gene3D" id="2.40.160.50">
    <property type="entry name" value="membrane protein fhac: a member of the omp85/tpsb transporter family"/>
    <property type="match status" value="1"/>
</dbReference>
<keyword evidence="3" id="KW-1185">Reference proteome</keyword>
<dbReference type="EMBL" id="QRAO01000001">
    <property type="protein sequence ID" value="RDK89268.1"/>
    <property type="molecule type" value="Genomic_DNA"/>
</dbReference>
<comment type="caution">
    <text evidence="2">The sequence shown here is derived from an EMBL/GenBank/DDBJ whole genome shotgun (WGS) entry which is preliminary data.</text>
</comment>
<dbReference type="AlphaFoldDB" id="A0A370QLL8"/>
<evidence type="ECO:0000313" key="2">
    <source>
        <dbReference type="EMBL" id="RDK89268.1"/>
    </source>
</evidence>
<evidence type="ECO:0000313" key="3">
    <source>
        <dbReference type="Proteomes" id="UP000255317"/>
    </source>
</evidence>